<reference evidence="2 3" key="1">
    <citation type="submission" date="2019-09" db="EMBL/GenBank/DDBJ databases">
        <title>H2 Metabolism Revealed by Metagenomic Analysis in Subglacial Sediment of East Antarctica.</title>
        <authorList>
            <person name="Yang Z."/>
            <person name="Zhang Y."/>
            <person name="Lv Y."/>
            <person name="Yan W."/>
            <person name="Xiao X."/>
            <person name="Sun B."/>
            <person name="Ma H."/>
        </authorList>
    </citation>
    <scope>NUCLEOTIDE SEQUENCE [LARGE SCALE GENOMIC DNA]</scope>
    <source>
        <strain evidence="2">Bin2_2</strain>
    </source>
</reference>
<dbReference type="EMBL" id="JAAFGW010000053">
    <property type="protein sequence ID" value="NDP47755.1"/>
    <property type="molecule type" value="Genomic_DNA"/>
</dbReference>
<dbReference type="Pfam" id="PF01610">
    <property type="entry name" value="DDE_Tnp_ISL3"/>
    <property type="match status" value="1"/>
</dbReference>
<dbReference type="AlphaFoldDB" id="A0A7C9K8V6"/>
<comment type="caution">
    <text evidence="2">The sequence shown here is derived from an EMBL/GenBank/DDBJ whole genome shotgun (WGS) entry which is preliminary data.</text>
</comment>
<gene>
    <name evidence="2" type="ORF">GZ085_05040</name>
</gene>
<organism evidence="2 3">
    <name type="scientific">Sulfuriferula multivorans</name>
    <dbReference type="NCBI Taxonomy" id="1559896"/>
    <lineage>
        <taxon>Bacteria</taxon>
        <taxon>Pseudomonadati</taxon>
        <taxon>Pseudomonadota</taxon>
        <taxon>Betaproteobacteria</taxon>
        <taxon>Nitrosomonadales</taxon>
        <taxon>Sulfuricellaceae</taxon>
        <taxon>Sulfuriferula</taxon>
    </lineage>
</organism>
<name>A0A7C9K8V6_9PROT</name>
<dbReference type="PANTHER" id="PTHR33498:SF1">
    <property type="entry name" value="TRANSPOSASE FOR INSERTION SEQUENCE ELEMENT IS1557"/>
    <property type="match status" value="1"/>
</dbReference>
<dbReference type="Proteomes" id="UP000483432">
    <property type="component" value="Unassembled WGS sequence"/>
</dbReference>
<accession>A0A7C9K8V6</accession>
<evidence type="ECO:0000313" key="2">
    <source>
        <dbReference type="EMBL" id="NDP47755.1"/>
    </source>
</evidence>
<feature type="domain" description="Transposase IS204/IS1001/IS1096/IS1165 DDE" evidence="1">
    <location>
        <begin position="156"/>
        <end position="393"/>
    </location>
</feature>
<protein>
    <submittedName>
        <fullName evidence="2">ISL3 family transposase</fullName>
    </submittedName>
</protein>
<dbReference type="InterPro" id="IPR002560">
    <property type="entry name" value="Transposase_DDE"/>
</dbReference>
<proteinExistence type="predicted"/>
<evidence type="ECO:0000313" key="3">
    <source>
        <dbReference type="Proteomes" id="UP000483432"/>
    </source>
</evidence>
<dbReference type="NCBIfam" id="NF033550">
    <property type="entry name" value="transpos_ISL3"/>
    <property type="match status" value="1"/>
</dbReference>
<dbReference type="InterPro" id="IPR047951">
    <property type="entry name" value="Transpos_ISL3"/>
</dbReference>
<evidence type="ECO:0000259" key="1">
    <source>
        <dbReference type="Pfam" id="PF01610"/>
    </source>
</evidence>
<sequence length="415" mass="48500">MLLTRLLNACHHFPGFVYTAARLCKATNTIEIEVRARTGSKPCCSGCHKPASGYDQLPQRRFEFIPIWGFAVFLLYSMRRVECRQCGVKVEEVPWAIGKHQLTKAYMLYLAHWARKMSWKDTAISFHTTWEKVQQAVAYVVQWGLEHRQLGGIRAIGVDEIAYGKGHEYLTLVYQIEAGCTRLLWVGEKRTKETFQKFFDLIGKELSSKIEFVCSDMWKPYLDLIKQNCTGALNILDRFHVVAKLNKAIDEIRAGEARQLVKDGFDPVLKKSRWCLLKRPQNLTDHQRIKLKDVLRYNLKSVRAYLFKEYFQQFWEYESPAWAGKFLDQWCKEVMRSRIDPLKKFVGTVRKHRELLLNYFRARKAFSSGIVEGLNNKAKVTMRKAYGFRTFKMTEIALYHVLGKLPEPKLAHSFY</sequence>
<dbReference type="PANTHER" id="PTHR33498">
    <property type="entry name" value="TRANSPOSASE FOR INSERTION SEQUENCE ELEMENT IS1557"/>
    <property type="match status" value="1"/>
</dbReference>